<dbReference type="GeneID" id="106475530"/>
<gene>
    <name evidence="4" type="primary">LOC106475530</name>
</gene>
<feature type="compositionally biased region" description="Polar residues" evidence="1">
    <location>
        <begin position="32"/>
        <end position="59"/>
    </location>
</feature>
<evidence type="ECO:0000313" key="3">
    <source>
        <dbReference type="Proteomes" id="UP000694941"/>
    </source>
</evidence>
<organism evidence="3 4">
    <name type="scientific">Limulus polyphemus</name>
    <name type="common">Atlantic horseshoe crab</name>
    <dbReference type="NCBI Taxonomy" id="6850"/>
    <lineage>
        <taxon>Eukaryota</taxon>
        <taxon>Metazoa</taxon>
        <taxon>Ecdysozoa</taxon>
        <taxon>Arthropoda</taxon>
        <taxon>Chelicerata</taxon>
        <taxon>Merostomata</taxon>
        <taxon>Xiphosura</taxon>
        <taxon>Limulidae</taxon>
        <taxon>Limulus</taxon>
    </lineage>
</organism>
<evidence type="ECO:0000256" key="1">
    <source>
        <dbReference type="SAM" id="MobiDB-lite"/>
    </source>
</evidence>
<feature type="region of interest" description="Disordered" evidence="1">
    <location>
        <begin position="32"/>
        <end position="88"/>
    </location>
</feature>
<dbReference type="PANTHER" id="PTHR22198:SF1">
    <property type="entry name" value="FERM DOMAIN-CONTAINING PROTEIN"/>
    <property type="match status" value="1"/>
</dbReference>
<name>A0ABM1BZL9_LIMPO</name>
<dbReference type="InterPro" id="IPR055577">
    <property type="entry name" value="DUF7153"/>
</dbReference>
<dbReference type="Proteomes" id="UP000694941">
    <property type="component" value="Unplaced"/>
</dbReference>
<dbReference type="PANTHER" id="PTHR22198">
    <property type="entry name" value="FERM DOMAIN-CONTAINING PROTEIN"/>
    <property type="match status" value="1"/>
</dbReference>
<reference evidence="4" key="1">
    <citation type="submission" date="2025-08" db="UniProtKB">
        <authorList>
            <consortium name="RefSeq"/>
        </authorList>
    </citation>
    <scope>IDENTIFICATION</scope>
    <source>
        <tissue evidence="4">Muscle</tissue>
    </source>
</reference>
<dbReference type="RefSeq" id="XP_013791661.1">
    <property type="nucleotide sequence ID" value="XM_013936207.2"/>
</dbReference>
<keyword evidence="3" id="KW-1185">Reference proteome</keyword>
<feature type="domain" description="DUF7153" evidence="2">
    <location>
        <begin position="252"/>
        <end position="424"/>
    </location>
</feature>
<dbReference type="Pfam" id="PF23672">
    <property type="entry name" value="DUF7153"/>
    <property type="match status" value="1"/>
</dbReference>
<evidence type="ECO:0000259" key="2">
    <source>
        <dbReference type="Pfam" id="PF23672"/>
    </source>
</evidence>
<sequence length="428" mass="49549">MATSNKHVTTHLYLQMDWLSRHKSASGLNISRQQSFTEKSRNTENTPLLNVKPNQSLDSRTARIRLRKMGSEQDDSDNSSKTPNSEVALKEKCKRKLWRSSKVKYDMKYEDFLKPLNYWNIRSPLEEDKSLDRRRPQGKCIRTKEGTKELKRSSSAACSSETSKQQDCFIVPSHSVDRFIPFRADSEDLNIIELQNSKMRIVFDFGENAALSTHDCISPATTLVTPSREWISTQLDIQREKFNRVLESKTATEGMLLINVERCSQFPFMTYLVLNTNDDDSKRLVDQLQDCFSTFQSKDQLQHLAEYEEVVTIARPPYDVLPKIPATSKTGYIVSTFRVLPGEDREKLERNWLTWTGASHLYKKLPSNLGLRRITFHKTKNPHQGITYVLLYECAELMNFVTEACVYVDQLRARCCGYTAFFRVVEKF</sequence>
<accession>A0ABM1BZL9</accession>
<protein>
    <submittedName>
        <fullName evidence="4">Uncharacterized protein LOC106475530</fullName>
    </submittedName>
</protein>
<evidence type="ECO:0000313" key="4">
    <source>
        <dbReference type="RefSeq" id="XP_013791661.1"/>
    </source>
</evidence>
<proteinExistence type="predicted"/>